<dbReference type="InterPro" id="IPR015813">
    <property type="entry name" value="Pyrv/PenolPyrv_kinase-like_dom"/>
</dbReference>
<gene>
    <name evidence="1" type="ORF">GCM10007170_45570</name>
</gene>
<evidence type="ECO:0000313" key="1">
    <source>
        <dbReference type="EMBL" id="GGI02867.1"/>
    </source>
</evidence>
<evidence type="ECO:0000313" key="2">
    <source>
        <dbReference type="Proteomes" id="UP000643279"/>
    </source>
</evidence>
<dbReference type="Gene3D" id="3.20.20.60">
    <property type="entry name" value="Phosphoenolpyruvate-binding domains"/>
    <property type="match status" value="1"/>
</dbReference>
<dbReference type="InterPro" id="IPR040442">
    <property type="entry name" value="Pyrv_kinase-like_dom_sf"/>
</dbReference>
<dbReference type="SUPFAM" id="SSF51621">
    <property type="entry name" value="Phosphoenolpyruvate/pyruvate domain"/>
    <property type="match status" value="1"/>
</dbReference>
<accession>A0ABQ2B1Q5</accession>
<protein>
    <submittedName>
        <fullName evidence="1">Uncharacterized protein</fullName>
    </submittedName>
</protein>
<organism evidence="1 2">
    <name type="scientific">Arthrobacter liuii</name>
    <dbReference type="NCBI Taxonomy" id="1476996"/>
    <lineage>
        <taxon>Bacteria</taxon>
        <taxon>Bacillati</taxon>
        <taxon>Actinomycetota</taxon>
        <taxon>Actinomycetes</taxon>
        <taxon>Micrococcales</taxon>
        <taxon>Micrococcaceae</taxon>
        <taxon>Arthrobacter</taxon>
    </lineage>
</organism>
<reference evidence="2" key="1">
    <citation type="journal article" date="2019" name="Int. J. Syst. Evol. Microbiol.">
        <title>The Global Catalogue of Microorganisms (GCM) 10K type strain sequencing project: providing services to taxonomists for standard genome sequencing and annotation.</title>
        <authorList>
            <consortium name="The Broad Institute Genomics Platform"/>
            <consortium name="The Broad Institute Genome Sequencing Center for Infectious Disease"/>
            <person name="Wu L."/>
            <person name="Ma J."/>
        </authorList>
    </citation>
    <scope>NUCLEOTIDE SEQUENCE [LARGE SCALE GENOMIC DNA]</scope>
    <source>
        <strain evidence="2">CGMCC 1.12778</strain>
    </source>
</reference>
<dbReference type="EMBL" id="BMFW01000053">
    <property type="protein sequence ID" value="GGI02867.1"/>
    <property type="molecule type" value="Genomic_DNA"/>
</dbReference>
<sequence length="85" mass="8986">MSADPDRLTVASGVGSLPGRIYGPTVGTSHPVLREQSSMTVLMGMTGKLCLDPAQTPVINEVISPTPTDIGWARSSFMISQLEAR</sequence>
<comment type="caution">
    <text evidence="1">The sequence shown here is derived from an EMBL/GenBank/DDBJ whole genome shotgun (WGS) entry which is preliminary data.</text>
</comment>
<proteinExistence type="predicted"/>
<name>A0ABQ2B1Q5_9MICC</name>
<keyword evidence="2" id="KW-1185">Reference proteome</keyword>
<dbReference type="Proteomes" id="UP000643279">
    <property type="component" value="Unassembled WGS sequence"/>
</dbReference>